<dbReference type="AlphaFoldDB" id="A0A1H9PN48"/>
<reference evidence="1 2" key="1">
    <citation type="submission" date="2016-10" db="EMBL/GenBank/DDBJ databases">
        <authorList>
            <person name="de Groot N.N."/>
        </authorList>
    </citation>
    <scope>NUCLEOTIDE SEQUENCE [LARGE SCALE GENOMIC DNA]</scope>
    <source>
        <strain evidence="1 2">A52C2</strain>
    </source>
</reference>
<dbReference type="Pfam" id="PF01075">
    <property type="entry name" value="Glyco_transf_9"/>
    <property type="match status" value="1"/>
</dbReference>
<keyword evidence="1" id="KW-0808">Transferase</keyword>
<dbReference type="Proteomes" id="UP000199647">
    <property type="component" value="Unassembled WGS sequence"/>
</dbReference>
<name>A0A1H9PN48_9HYPH</name>
<organism evidence="1 2">
    <name type="scientific">Faunimonas pinastri</name>
    <dbReference type="NCBI Taxonomy" id="1855383"/>
    <lineage>
        <taxon>Bacteria</taxon>
        <taxon>Pseudomonadati</taxon>
        <taxon>Pseudomonadota</taxon>
        <taxon>Alphaproteobacteria</taxon>
        <taxon>Hyphomicrobiales</taxon>
        <taxon>Afifellaceae</taxon>
        <taxon>Faunimonas</taxon>
    </lineage>
</organism>
<dbReference type="STRING" id="1855383.SAMN05216548_12126"/>
<dbReference type="InterPro" id="IPR002201">
    <property type="entry name" value="Glyco_trans_9"/>
</dbReference>
<sequence>MAEQTTVRGERPVIPADRKQTLRLKTRKIRRKIRERVHIARLRNAPSEAILDQLQRVLNRRDDLSDVFLQVEDVQQCRMKILFSYINRDPWKCSDTVLKFLDTASEIELLLGLDSLFQIWRFTRVLEIAEVIRARLTSERFRLRAHQLVQRSYLRSGQLSAAAAGLETDDLQGMEFGELLLRADIWDVMGRVEDATRAYELAIHRHSDNPTLHLRYGFHLLRKRRLADGIAHWGIAERGFGKFPIRHDIPVWRGDSLDGRRLLIFFEHGLGDMIQFARFLKPLLARWPTARVTCQMPAVLASLMARSFPGVEFLADLPPEKSFDAFVSVTQLPAVLECDSLEPASRYLDLGTPTALPALPGARKRIGICWRGHPREYELVRSIPLEDFSRLFAVPHIEFVVLLHDLRADEKELLATFPNVTVPPIKNFVELGQVVAACDAVLSVDTAVVHVAAAADRQVHLLSRPDSCWRWGSHAATSPWYPNVNILRHPGDMNWDVVLEEAARQLAA</sequence>
<keyword evidence="2" id="KW-1185">Reference proteome</keyword>
<gene>
    <name evidence="1" type="ORF">SAMN05216548_12126</name>
</gene>
<dbReference type="Gene3D" id="3.40.50.2000">
    <property type="entry name" value="Glycogen Phosphorylase B"/>
    <property type="match status" value="1"/>
</dbReference>
<dbReference type="InterPro" id="IPR011990">
    <property type="entry name" value="TPR-like_helical_dom_sf"/>
</dbReference>
<dbReference type="SUPFAM" id="SSF48452">
    <property type="entry name" value="TPR-like"/>
    <property type="match status" value="1"/>
</dbReference>
<dbReference type="SUPFAM" id="SSF53756">
    <property type="entry name" value="UDP-Glycosyltransferase/glycogen phosphorylase"/>
    <property type="match status" value="1"/>
</dbReference>
<proteinExistence type="predicted"/>
<evidence type="ECO:0000313" key="2">
    <source>
        <dbReference type="Proteomes" id="UP000199647"/>
    </source>
</evidence>
<evidence type="ECO:0000313" key="1">
    <source>
        <dbReference type="EMBL" id="SER49229.1"/>
    </source>
</evidence>
<accession>A0A1H9PN48</accession>
<dbReference type="GO" id="GO:0016757">
    <property type="term" value="F:glycosyltransferase activity"/>
    <property type="evidence" value="ECO:0007669"/>
    <property type="project" value="InterPro"/>
</dbReference>
<dbReference type="RefSeq" id="WP_177176948.1">
    <property type="nucleotide sequence ID" value="NZ_FOFG01000021.1"/>
</dbReference>
<dbReference type="EMBL" id="FOFG01000021">
    <property type="protein sequence ID" value="SER49229.1"/>
    <property type="molecule type" value="Genomic_DNA"/>
</dbReference>
<protein>
    <submittedName>
        <fullName evidence="1">Glycosyltransferase family 9 (Heptosyltransferase)</fullName>
    </submittedName>
</protein>